<evidence type="ECO:0000313" key="1">
    <source>
        <dbReference type="EMBL" id="RHF62347.1"/>
    </source>
</evidence>
<proteinExistence type="predicted"/>
<dbReference type="AlphaFoldDB" id="A0A414P841"/>
<reference evidence="1 2" key="1">
    <citation type="submission" date="2018-08" db="EMBL/GenBank/DDBJ databases">
        <title>A genome reference for cultivated species of the human gut microbiota.</title>
        <authorList>
            <person name="Zou Y."/>
            <person name="Xue W."/>
            <person name="Luo G."/>
        </authorList>
    </citation>
    <scope>NUCLEOTIDE SEQUENCE [LARGE SCALE GENOMIC DNA]</scope>
    <source>
        <strain evidence="1 2">AM25-1LB</strain>
    </source>
</reference>
<name>A0A414P841_9FIRM</name>
<dbReference type="RefSeq" id="WP_118212597.1">
    <property type="nucleotide sequence ID" value="NZ_JAQEAN010000008.1"/>
</dbReference>
<dbReference type="Proteomes" id="UP000284902">
    <property type="component" value="Unassembled WGS sequence"/>
</dbReference>
<comment type="caution">
    <text evidence="1">The sequence shown here is derived from an EMBL/GenBank/DDBJ whole genome shotgun (WGS) entry which is preliminary data.</text>
</comment>
<evidence type="ECO:0000313" key="2">
    <source>
        <dbReference type="Proteomes" id="UP000284902"/>
    </source>
</evidence>
<protein>
    <submittedName>
        <fullName evidence="1">Uncharacterized protein</fullName>
    </submittedName>
</protein>
<sequence>MKCKGTVWAYIREDRTTVKEYKALLYHRDAYYDGDFWEPGTTYLKLLDKDGKAIKKVRCTNIPRVPCNNTLWFYTKQVLDPLAMFANVEADIIEEEKTKSNSLKVIDILKYIPLTQDVIIMSTPNRRFSSTVNVALKVLSDDILQSEVYKLRTISKDSNIRIYIEKDREEQE</sequence>
<dbReference type="EMBL" id="QRHG01000006">
    <property type="protein sequence ID" value="RHF62347.1"/>
    <property type="molecule type" value="Genomic_DNA"/>
</dbReference>
<organism evidence="1 2">
    <name type="scientific">[Ruminococcus] lactaris</name>
    <dbReference type="NCBI Taxonomy" id="46228"/>
    <lineage>
        <taxon>Bacteria</taxon>
        <taxon>Bacillati</taxon>
        <taxon>Bacillota</taxon>
        <taxon>Clostridia</taxon>
        <taxon>Lachnospirales</taxon>
        <taxon>Lachnospiraceae</taxon>
        <taxon>Mediterraneibacter</taxon>
    </lineage>
</organism>
<accession>A0A414P841</accession>
<gene>
    <name evidence="1" type="ORF">DW672_03655</name>
</gene>